<keyword evidence="1" id="KW-0479">Metal-binding</keyword>
<proteinExistence type="predicted"/>
<dbReference type="EMBL" id="NOIG01000001">
    <property type="protein sequence ID" value="OYD52316.1"/>
    <property type="molecule type" value="Genomic_DNA"/>
</dbReference>
<feature type="domain" description="PilY1 beta-propeller" evidence="4">
    <location>
        <begin position="860"/>
        <end position="1025"/>
    </location>
</feature>
<dbReference type="Gene3D" id="3.40.50.410">
    <property type="entry name" value="von Willebrand factor, type A domain"/>
    <property type="match status" value="1"/>
</dbReference>
<dbReference type="InterPro" id="IPR008707">
    <property type="entry name" value="B-propeller_PilY1"/>
</dbReference>
<sequence length="1248" mass="132220">MRITRLPQRKTIAILVAAIWGPFTAWSAQIPLVQYPAGTAYKAPIPNVVISIDTSGSMATADDGTTSRIDHVKNGLRSVLINSTKYDDQFRIAWQSFACNGIPSNSGGCSNNNTMGKFSGTKKTNFDTWIGQLSASGATPTQVLAWSAGKYLQTTGNDSPWNATPGTADSSPIACRRAYHILLTDGGWNYTFSSGLLTGTAFKNDMLLGTISNSTSSTPPTLTSPANVPVRNFDGKDIAALPTPAPASSTHPASPYGVKSYSVTPTSDPTVDQTRIYRDAYGDRIVTTTTSTGSGGSRRYTHTYYAYPSLADIGFYYWATDLQPSISNELIPKIRKTGNETFTSGSSSVTLNEYWNPRNDPAEWQHLVQYTIGYGNTASTLRKIGGASSSTYNGEACSNYTGSNRTTCQNSSTSPQWAGGIFGMYDTGFSSLATGNTKWDDATSENADGDYDDFRPQEMWHMAINSRGKYYPVTGDLTSVFADIFDDIVVDTTAPISGFTSASGSVSRVGTQSFQTSYIAADDGNSNDNRWYGNVTSNSIDTSGNFTPNSDWGLVSGSTTRGLSTADKLAAVNVNDRLILSYKVQTTPPSTGISFKWANLSTSASGASQQMWLNNGTVGSASTIAGDSRGQDRLNFIRGDRTKEASNYSASNTTATFRNRKHRQGDIVNSAIWYVGAPASGNSSSSYGTFAADNRGRLPMLYVGGNDGMLHGFSAKDGTEKIAYVPHGVVQNLSSLTNTSYEHRYYVDGSPLSGDVDIGTTATPDWRTYLVGTLGAGGRGFFVLDVTKPGPLDATSTIPSPATNFSEANAASLVVMDKTAAPISDAVPPSKPADANAHADIGHIFGAPVVAESNQQLALQIARTNNGRWAYITGNGYNSTNERPVLLIQYLDGDKSLKAIPAADIGSAEATGNGLSTPQLLDVNGDGSPDFVYAGDLRGNMWKFDISNVDPDQWGVAFSGSPLFTATYTSGGSTSRQPITSPPVLRPNRTVGGLMVAFGTGQNLTEGDRSDTSVQTVYSILDNTSYLIEATGANKGKVKIKTSSPTPATVSGRSALQAEAVNNGADNTTAGTGLGTAGTGASAGRSFWTLSTQEVTYACKPTDVGCTVKMGWYMDLPVAGERVTSSFAFYNGGNNLEIISEKPASGSATASGQEVCAPQPSAAKTYRTIINIASGAPAPLPIMDVNGDGLYNTSDMSGSLNYARMSSSSKELRFTTGTKQIRKGNDGKTDALKIYPPLLLRPGWRQLK</sequence>
<evidence type="ECO:0000256" key="3">
    <source>
        <dbReference type="SAM" id="MobiDB-lite"/>
    </source>
</evidence>
<dbReference type="RefSeq" id="WP_094285904.1">
    <property type="nucleotide sequence ID" value="NZ_NOIG01000001.1"/>
</dbReference>
<keyword evidence="2" id="KW-0106">Calcium</keyword>
<organism evidence="5 6">
    <name type="scientific">Acidovorax kalamii</name>
    <dbReference type="NCBI Taxonomy" id="2004485"/>
    <lineage>
        <taxon>Bacteria</taxon>
        <taxon>Pseudomonadati</taxon>
        <taxon>Pseudomonadota</taxon>
        <taxon>Betaproteobacteria</taxon>
        <taxon>Burkholderiales</taxon>
        <taxon>Comamonadaceae</taxon>
        <taxon>Acidovorax</taxon>
    </lineage>
</organism>
<dbReference type="OrthoDB" id="7156875at2"/>
<protein>
    <recommendedName>
        <fullName evidence="4">PilY1 beta-propeller domain-containing protein</fullName>
    </recommendedName>
</protein>
<feature type="region of interest" description="Disordered" evidence="3">
    <location>
        <begin position="242"/>
        <end position="269"/>
    </location>
</feature>
<dbReference type="Pfam" id="PF05567">
    <property type="entry name" value="T4P_PilY1"/>
    <property type="match status" value="2"/>
</dbReference>
<evidence type="ECO:0000256" key="2">
    <source>
        <dbReference type="ARBA" id="ARBA00022837"/>
    </source>
</evidence>
<dbReference type="GO" id="GO:0046872">
    <property type="term" value="F:metal ion binding"/>
    <property type="evidence" value="ECO:0007669"/>
    <property type="project" value="UniProtKB-KW"/>
</dbReference>
<dbReference type="Proteomes" id="UP000215441">
    <property type="component" value="Unassembled WGS sequence"/>
</dbReference>
<dbReference type="InterPro" id="IPR036465">
    <property type="entry name" value="vWFA_dom_sf"/>
</dbReference>
<comment type="caution">
    <text evidence="5">The sequence shown here is derived from an EMBL/GenBank/DDBJ whole genome shotgun (WGS) entry which is preliminary data.</text>
</comment>
<name>A0A235ETD3_9BURK</name>
<feature type="compositionally biased region" description="Low complexity" evidence="3">
    <location>
        <begin position="242"/>
        <end position="255"/>
    </location>
</feature>
<evidence type="ECO:0000256" key="1">
    <source>
        <dbReference type="ARBA" id="ARBA00022723"/>
    </source>
</evidence>
<evidence type="ECO:0000313" key="6">
    <source>
        <dbReference type="Proteomes" id="UP000215441"/>
    </source>
</evidence>
<evidence type="ECO:0000259" key="4">
    <source>
        <dbReference type="Pfam" id="PF05567"/>
    </source>
</evidence>
<keyword evidence="6" id="KW-1185">Reference proteome</keyword>
<feature type="domain" description="PilY1 beta-propeller" evidence="4">
    <location>
        <begin position="665"/>
        <end position="788"/>
    </location>
</feature>
<evidence type="ECO:0000313" key="5">
    <source>
        <dbReference type="EMBL" id="OYD52316.1"/>
    </source>
</evidence>
<reference evidence="5 6" key="1">
    <citation type="submission" date="2017-07" db="EMBL/GenBank/DDBJ databases">
        <title>Acidovorax KNDSW TSA 6 genome sequence and assembly.</title>
        <authorList>
            <person name="Mayilraj S."/>
        </authorList>
    </citation>
    <scope>NUCLEOTIDE SEQUENCE [LARGE SCALE GENOMIC DNA]</scope>
    <source>
        <strain evidence="5 6">KNDSW-TSA6</strain>
    </source>
</reference>
<dbReference type="AlphaFoldDB" id="A0A235ETD3"/>
<gene>
    <name evidence="5" type="ORF">CBY09_01400</name>
</gene>
<accession>A0A235ETD3</accession>